<protein>
    <submittedName>
        <fullName evidence="1">Uncharacterized protein</fullName>
    </submittedName>
</protein>
<comment type="caution">
    <text evidence="1">The sequence shown here is derived from an EMBL/GenBank/DDBJ whole genome shotgun (WGS) entry which is preliminary data.</text>
</comment>
<dbReference type="AlphaFoldDB" id="E9SF89"/>
<dbReference type="STRING" id="246199.CUS_5301"/>
<keyword evidence="2" id="KW-1185">Reference proteome</keyword>
<gene>
    <name evidence="1" type="ORF">CUS_5301</name>
</gene>
<proteinExistence type="predicted"/>
<sequence>MTGGYVTAAEGSLIIRGRDVLAGGAVYLRWSAKRGRYNGLF</sequence>
<accession>E9SF89</accession>
<dbReference type="Proteomes" id="UP000004259">
    <property type="component" value="Unassembled WGS sequence"/>
</dbReference>
<name>E9SF89_RUMAL</name>
<organism evidence="1 2">
    <name type="scientific">Ruminococcus albus 8</name>
    <dbReference type="NCBI Taxonomy" id="246199"/>
    <lineage>
        <taxon>Bacteria</taxon>
        <taxon>Bacillati</taxon>
        <taxon>Bacillota</taxon>
        <taxon>Clostridia</taxon>
        <taxon>Eubacteriales</taxon>
        <taxon>Oscillospiraceae</taxon>
        <taxon>Ruminococcus</taxon>
    </lineage>
</organism>
<dbReference type="EMBL" id="ADKM02000112">
    <property type="protein sequence ID" value="EGC02075.1"/>
    <property type="molecule type" value="Genomic_DNA"/>
</dbReference>
<evidence type="ECO:0000313" key="2">
    <source>
        <dbReference type="Proteomes" id="UP000004259"/>
    </source>
</evidence>
<evidence type="ECO:0000313" key="1">
    <source>
        <dbReference type="EMBL" id="EGC02075.1"/>
    </source>
</evidence>
<reference evidence="1 2" key="1">
    <citation type="submission" date="2011-02" db="EMBL/GenBank/DDBJ databases">
        <authorList>
            <person name="Nelson K.E."/>
            <person name="Sutton G."/>
            <person name="Torralba M."/>
            <person name="Durkin S."/>
            <person name="Harkins D."/>
            <person name="Montgomery R."/>
            <person name="Ziemer C."/>
            <person name="Klaassens E."/>
            <person name="Ocuiv P."/>
            <person name="Morrison M."/>
        </authorList>
    </citation>
    <scope>NUCLEOTIDE SEQUENCE [LARGE SCALE GENOMIC DNA]</scope>
    <source>
        <strain evidence="1 2">8</strain>
    </source>
</reference>